<dbReference type="Proteomes" id="UP001165960">
    <property type="component" value="Unassembled WGS sequence"/>
</dbReference>
<keyword evidence="2" id="KW-1185">Reference proteome</keyword>
<proteinExistence type="predicted"/>
<comment type="caution">
    <text evidence="1">The sequence shown here is derived from an EMBL/GenBank/DDBJ whole genome shotgun (WGS) entry which is preliminary data.</text>
</comment>
<reference evidence="1" key="1">
    <citation type="submission" date="2022-04" db="EMBL/GenBank/DDBJ databases">
        <title>Genome of the entomopathogenic fungus Entomophthora muscae.</title>
        <authorList>
            <person name="Elya C."/>
            <person name="Lovett B.R."/>
            <person name="Lee E."/>
            <person name="Macias A.M."/>
            <person name="Hajek A.E."/>
            <person name="De Bivort B.L."/>
            <person name="Kasson M.T."/>
            <person name="De Fine Licht H.H."/>
            <person name="Stajich J.E."/>
        </authorList>
    </citation>
    <scope>NUCLEOTIDE SEQUENCE</scope>
    <source>
        <strain evidence="1">Berkeley</strain>
    </source>
</reference>
<accession>A0ACC2S1U6</accession>
<sequence length="156" mass="17868">MKPPSVLLLIYAFYSAGTDQSSGLVIEEQHKEYRELKIGSNPWPFTELHARFPGANTTRSCITREARTTCYTEQKRSLLVKLKTKLPSYTQSVNLKDTQSLRAFEFIDNIQHSVYRKITCLKDLHAILPPSGAYNVTYGLIYYSMLVKVEENKVIT</sequence>
<gene>
    <name evidence="1" type="ORF">DSO57_1034163</name>
</gene>
<organism evidence="1 2">
    <name type="scientific">Entomophthora muscae</name>
    <dbReference type="NCBI Taxonomy" id="34485"/>
    <lineage>
        <taxon>Eukaryota</taxon>
        <taxon>Fungi</taxon>
        <taxon>Fungi incertae sedis</taxon>
        <taxon>Zoopagomycota</taxon>
        <taxon>Entomophthoromycotina</taxon>
        <taxon>Entomophthoromycetes</taxon>
        <taxon>Entomophthorales</taxon>
        <taxon>Entomophthoraceae</taxon>
        <taxon>Entomophthora</taxon>
    </lineage>
</organism>
<evidence type="ECO:0000313" key="2">
    <source>
        <dbReference type="Proteomes" id="UP001165960"/>
    </source>
</evidence>
<evidence type="ECO:0000313" key="1">
    <source>
        <dbReference type="EMBL" id="KAJ9056343.1"/>
    </source>
</evidence>
<name>A0ACC2S1U6_9FUNG</name>
<dbReference type="EMBL" id="QTSX02005960">
    <property type="protein sequence ID" value="KAJ9056343.1"/>
    <property type="molecule type" value="Genomic_DNA"/>
</dbReference>
<protein>
    <submittedName>
        <fullName evidence="1">Uncharacterized protein</fullName>
    </submittedName>
</protein>